<name>A0AAP9XYZ4_BURGL</name>
<dbReference type="GO" id="GO:0006935">
    <property type="term" value="P:chemotaxis"/>
    <property type="evidence" value="ECO:0007669"/>
    <property type="project" value="InterPro"/>
</dbReference>
<feature type="domain" description="Histidine kinase" evidence="11">
    <location>
        <begin position="537"/>
        <end position="739"/>
    </location>
</feature>
<keyword evidence="4 9" id="KW-0597">Phosphoprotein</keyword>
<dbReference type="SUPFAM" id="SSF50341">
    <property type="entry name" value="CheW-like"/>
    <property type="match status" value="1"/>
</dbReference>
<dbReference type="InterPro" id="IPR036641">
    <property type="entry name" value="HPT_dom_sf"/>
</dbReference>
<dbReference type="SUPFAM" id="SSF47384">
    <property type="entry name" value="Homodimeric domain of signal transducing histidine kinase"/>
    <property type="match status" value="1"/>
</dbReference>
<feature type="modified residue" description="Phosphohistidine" evidence="9">
    <location>
        <position position="41"/>
    </location>
</feature>
<dbReference type="InterPro" id="IPR036061">
    <property type="entry name" value="CheW-like_dom_sf"/>
</dbReference>
<dbReference type="CDD" id="cd16916">
    <property type="entry name" value="HATPase_CheA-like"/>
    <property type="match status" value="1"/>
</dbReference>
<evidence type="ECO:0000259" key="13">
    <source>
        <dbReference type="PROSITE" id="PS50894"/>
    </source>
</evidence>
<dbReference type="Gene3D" id="3.30.565.10">
    <property type="entry name" value="Histidine kinase-like ATPase, C-terminal domain"/>
    <property type="match status" value="1"/>
</dbReference>
<evidence type="ECO:0000256" key="4">
    <source>
        <dbReference type="ARBA" id="ARBA00022553"/>
    </source>
</evidence>
<dbReference type="InterPro" id="IPR004358">
    <property type="entry name" value="Sig_transdc_His_kin-like_C"/>
</dbReference>
<evidence type="ECO:0000256" key="10">
    <source>
        <dbReference type="SAM" id="MobiDB-lite"/>
    </source>
</evidence>
<dbReference type="EMBL" id="CP065600">
    <property type="protein sequence ID" value="QPQ91333.1"/>
    <property type="molecule type" value="Genomic_DNA"/>
</dbReference>
<evidence type="ECO:0000256" key="3">
    <source>
        <dbReference type="ARBA" id="ARBA00021495"/>
    </source>
</evidence>
<keyword evidence="7" id="KW-0902">Two-component regulatory system</keyword>
<dbReference type="SMART" id="SM00073">
    <property type="entry name" value="HPT"/>
    <property type="match status" value="1"/>
</dbReference>
<dbReference type="Gene3D" id="1.10.287.560">
    <property type="entry name" value="Histidine kinase CheA-like, homodimeric domain"/>
    <property type="match status" value="1"/>
</dbReference>
<dbReference type="InterPro" id="IPR036097">
    <property type="entry name" value="HisK_dim/P_sf"/>
</dbReference>
<dbReference type="PANTHER" id="PTHR43395:SF1">
    <property type="entry name" value="CHEMOTAXIS PROTEIN CHEA"/>
    <property type="match status" value="1"/>
</dbReference>
<evidence type="ECO:0000259" key="12">
    <source>
        <dbReference type="PROSITE" id="PS50851"/>
    </source>
</evidence>
<keyword evidence="6" id="KW-0418">Kinase</keyword>
<dbReference type="SMART" id="SM00260">
    <property type="entry name" value="CheW"/>
    <property type="match status" value="1"/>
</dbReference>
<dbReference type="InterPro" id="IPR004105">
    <property type="entry name" value="CheA-like_dim"/>
</dbReference>
<feature type="domain" description="HPt" evidence="13">
    <location>
        <begin position="1"/>
        <end position="98"/>
    </location>
</feature>
<comment type="function">
    <text evidence="8">Involved in the transmission of sensory signals from the chemoreceptors to the flagellar motors. CheA is autophosphorylated; it can transfer its phosphate group to either CheB or CheY.</text>
</comment>
<dbReference type="FunFam" id="3.30.565.10:FF:000016">
    <property type="entry name" value="Chemotaxis protein CheA, putative"/>
    <property type="match status" value="1"/>
</dbReference>
<dbReference type="Pfam" id="PF01627">
    <property type="entry name" value="Hpt"/>
    <property type="match status" value="1"/>
</dbReference>
<dbReference type="PROSITE" id="PS50109">
    <property type="entry name" value="HIS_KIN"/>
    <property type="match status" value="1"/>
</dbReference>
<dbReference type="InterPro" id="IPR005467">
    <property type="entry name" value="His_kinase_dom"/>
</dbReference>
<dbReference type="SUPFAM" id="SSF47226">
    <property type="entry name" value="Histidine-containing phosphotransfer domain, HPT domain"/>
    <property type="match status" value="1"/>
</dbReference>
<dbReference type="AlphaFoldDB" id="A0AAP9XYZ4"/>
<evidence type="ECO:0000256" key="5">
    <source>
        <dbReference type="ARBA" id="ARBA00022679"/>
    </source>
</evidence>
<keyword evidence="5" id="KW-0808">Transferase</keyword>
<dbReference type="Gene3D" id="1.20.120.160">
    <property type="entry name" value="HPT domain"/>
    <property type="match status" value="1"/>
</dbReference>
<dbReference type="Proteomes" id="UP000594892">
    <property type="component" value="Chromosome 1"/>
</dbReference>
<accession>A0AAP9XYZ4</accession>
<feature type="region of interest" description="Disordered" evidence="10">
    <location>
        <begin position="442"/>
        <end position="480"/>
    </location>
</feature>
<dbReference type="CDD" id="cd00088">
    <property type="entry name" value="HPT"/>
    <property type="match status" value="1"/>
</dbReference>
<dbReference type="SUPFAM" id="SSF55874">
    <property type="entry name" value="ATPase domain of HSP90 chaperone/DNA topoisomerase II/histidine kinase"/>
    <property type="match status" value="1"/>
</dbReference>
<evidence type="ECO:0000256" key="1">
    <source>
        <dbReference type="ARBA" id="ARBA00000085"/>
    </source>
</evidence>
<dbReference type="PROSITE" id="PS50851">
    <property type="entry name" value="CHEW"/>
    <property type="match status" value="1"/>
</dbReference>
<dbReference type="PRINTS" id="PR00344">
    <property type="entry name" value="BCTRLSENSOR"/>
</dbReference>
<organism evidence="14 15">
    <name type="scientific">Burkholderia glumae</name>
    <name type="common">Pseudomonas glumae</name>
    <dbReference type="NCBI Taxonomy" id="337"/>
    <lineage>
        <taxon>Bacteria</taxon>
        <taxon>Pseudomonadati</taxon>
        <taxon>Pseudomonadota</taxon>
        <taxon>Betaproteobacteria</taxon>
        <taxon>Burkholderiales</taxon>
        <taxon>Burkholderiaceae</taxon>
        <taxon>Burkholderia</taxon>
    </lineage>
</organism>
<dbReference type="InterPro" id="IPR008207">
    <property type="entry name" value="Sig_transdc_His_kin_Hpt_dom"/>
</dbReference>
<dbReference type="Pfam" id="PF01584">
    <property type="entry name" value="CheW"/>
    <property type="match status" value="1"/>
</dbReference>
<evidence type="ECO:0000256" key="2">
    <source>
        <dbReference type="ARBA" id="ARBA00012438"/>
    </source>
</evidence>
<dbReference type="EC" id="2.7.13.3" evidence="2"/>
<evidence type="ECO:0000256" key="9">
    <source>
        <dbReference type="PROSITE-ProRule" id="PRU00110"/>
    </source>
</evidence>
<gene>
    <name evidence="14" type="ORF">I6H06_06360</name>
</gene>
<dbReference type="InterPro" id="IPR003594">
    <property type="entry name" value="HATPase_dom"/>
</dbReference>
<dbReference type="GO" id="GO:0005737">
    <property type="term" value="C:cytoplasm"/>
    <property type="evidence" value="ECO:0007669"/>
    <property type="project" value="InterPro"/>
</dbReference>
<proteinExistence type="predicted"/>
<dbReference type="Pfam" id="PF02895">
    <property type="entry name" value="H-kinase_dim"/>
    <property type="match status" value="1"/>
</dbReference>
<evidence type="ECO:0000259" key="11">
    <source>
        <dbReference type="PROSITE" id="PS50109"/>
    </source>
</evidence>
<evidence type="ECO:0000256" key="8">
    <source>
        <dbReference type="ARBA" id="ARBA00035100"/>
    </source>
</evidence>
<dbReference type="Pfam" id="PF02518">
    <property type="entry name" value="HATPase_c"/>
    <property type="match status" value="1"/>
</dbReference>
<feature type="compositionally biased region" description="Low complexity" evidence="10">
    <location>
        <begin position="442"/>
        <end position="451"/>
    </location>
</feature>
<dbReference type="InterPro" id="IPR002545">
    <property type="entry name" value="CheW-lke_dom"/>
</dbReference>
<comment type="catalytic activity">
    <reaction evidence="1">
        <text>ATP + protein L-histidine = ADP + protein N-phospho-L-histidine.</text>
        <dbReference type="EC" id="2.7.13.3"/>
    </reaction>
</comment>
<dbReference type="SMART" id="SM00387">
    <property type="entry name" value="HATPase_c"/>
    <property type="match status" value="1"/>
</dbReference>
<evidence type="ECO:0000313" key="14">
    <source>
        <dbReference type="EMBL" id="QPQ91333.1"/>
    </source>
</evidence>
<reference evidence="14 15" key="1">
    <citation type="submission" date="2020-12" db="EMBL/GenBank/DDBJ databases">
        <title>FDA dAtabase for Regulatory Grade micrObial Sequences (FDA-ARGOS): Supporting development and validation of Infectious Disease Dx tests.</title>
        <authorList>
            <person name="Minogue T."/>
            <person name="Wolcott M."/>
            <person name="Wasieloski L."/>
            <person name="Aguilar W."/>
            <person name="Moore D."/>
            <person name="Jaissle J."/>
            <person name="Tallon L."/>
            <person name="Sadzewicz L."/>
            <person name="Zhao X."/>
            <person name="Boylan J."/>
            <person name="Ott S."/>
            <person name="Bowen H."/>
            <person name="Vavikolanu K."/>
            <person name="Mehta A."/>
            <person name="Aluvathingal J."/>
            <person name="Nadendla S."/>
            <person name="Yan Y."/>
            <person name="Sichtig H."/>
        </authorList>
    </citation>
    <scope>NUCLEOTIDE SEQUENCE [LARGE SCALE GENOMIC DNA]</scope>
    <source>
        <strain evidence="14 15">FDAARGOS_949</strain>
    </source>
</reference>
<dbReference type="SMART" id="SM01231">
    <property type="entry name" value="H-kinase_dim"/>
    <property type="match status" value="1"/>
</dbReference>
<feature type="domain" description="CheW-like" evidence="12">
    <location>
        <begin position="741"/>
        <end position="872"/>
    </location>
</feature>
<evidence type="ECO:0000256" key="6">
    <source>
        <dbReference type="ARBA" id="ARBA00022777"/>
    </source>
</evidence>
<dbReference type="Gene3D" id="2.30.30.40">
    <property type="entry name" value="SH3 Domains"/>
    <property type="match status" value="1"/>
</dbReference>
<dbReference type="InterPro" id="IPR036890">
    <property type="entry name" value="HATPase_C_sf"/>
</dbReference>
<dbReference type="InterPro" id="IPR037006">
    <property type="entry name" value="CheA-like_homodim_sf"/>
</dbReference>
<dbReference type="InterPro" id="IPR051315">
    <property type="entry name" value="Bact_Chemotaxis_CheA"/>
</dbReference>
<protein>
    <recommendedName>
        <fullName evidence="3">Chemotaxis protein CheA</fullName>
        <ecNumber evidence="2">2.7.13.3</ecNumber>
    </recommendedName>
</protein>
<dbReference type="PANTHER" id="PTHR43395">
    <property type="entry name" value="SENSOR HISTIDINE KINASE CHEA"/>
    <property type="match status" value="1"/>
</dbReference>
<evidence type="ECO:0000256" key="7">
    <source>
        <dbReference type="ARBA" id="ARBA00023012"/>
    </source>
</evidence>
<dbReference type="PROSITE" id="PS50894">
    <property type="entry name" value="HPT"/>
    <property type="match status" value="1"/>
</dbReference>
<dbReference type="GO" id="GO:0000155">
    <property type="term" value="F:phosphorelay sensor kinase activity"/>
    <property type="evidence" value="ECO:0007669"/>
    <property type="project" value="InterPro"/>
</dbReference>
<evidence type="ECO:0000313" key="15">
    <source>
        <dbReference type="Proteomes" id="UP000594892"/>
    </source>
</evidence>
<sequence length="872" mass="93649">MLAQFIAESRDILQSIGRHLIDMELAPDDGALMNELFRLLHTLKGNSGLFELPGMTRLLHTAEDLMDAVRNGRVAYSRELADTLLEAMDEIAAQLDALEQGAESIAESASTGQLGAALQALSGGRAAAAQPPALAVPAGAAAFPAIADARVQGELAQLPEALRMRLFREACAGARLRWIVYQPEPDCFFRGEDPLHLVRQIPDTRWMRVRAPAPWTQPAELDIYRCQIVFHALSGADGDELDHLFRYVAEQVVCHPLPAAALVWPPGQAGSWPDDRDFPRRARALLDGGDTDGLRQYVHAQLARYPEQDPVASTLRWLDLALDCAAHDTALLRHVLQQADGETQAETAIAATPLSPTQRTALRNLIEAQRDILRRVEPLAQGALQAIGATLSACCAASGEAGLRASLGDALASSVAGQSAQPLLGWLQHHADRLLPAAAALPSSTPASCPSQPGTQGLPQPPAVDSPDPGGAAKRGEDGAGGARVLKVDQARIDRLMDLIGEIVVAKNGLPYLASRADEHYGVRELGREIKAQYAVINRIAEELQDAIMQVRMLPLSFIFQRFPRLVRDISRKLGKEVELVIEGDETEADKNIVEALADPLIHILRNSLDHGLETPQQRIAAGKPAVGRLLIRAQHEADRVLIDVSDDGRGIDPQAVKRKAYSKGLISEAALESLSDVEAQRLVFTPGFSTAEVVSDLSGRGVGMDAVRSAVEKVNGSIALDSTPGRGTRLRLTLPLSMAVSNVMIIETGGQIFGVPMDQVVETVRVPQSVIRTIKQRRTAVLRDRIVPLVALNDLLALDAAPRPNADDELATLVVRLEGEHVGILVDEFRVTTDIILKPMSGVLAGLGGYAGSALLGDGSVLIVLNPKELL</sequence>